<evidence type="ECO:0000313" key="2">
    <source>
        <dbReference type="Proteomes" id="UP000190648"/>
    </source>
</evidence>
<dbReference type="Proteomes" id="UP000190648">
    <property type="component" value="Unassembled WGS sequence"/>
</dbReference>
<proteinExistence type="predicted"/>
<gene>
    <name evidence="1" type="ORF">AV530_019676</name>
</gene>
<accession>A0A1V4JE52</accession>
<dbReference type="EMBL" id="LSYS01007908">
    <property type="protein sequence ID" value="OPJ70562.1"/>
    <property type="molecule type" value="Genomic_DNA"/>
</dbReference>
<dbReference type="AlphaFoldDB" id="A0A1V4JE52"/>
<organism evidence="1 2">
    <name type="scientific">Patagioenas fasciata monilis</name>
    <dbReference type="NCBI Taxonomy" id="372326"/>
    <lineage>
        <taxon>Eukaryota</taxon>
        <taxon>Metazoa</taxon>
        <taxon>Chordata</taxon>
        <taxon>Craniata</taxon>
        <taxon>Vertebrata</taxon>
        <taxon>Euteleostomi</taxon>
        <taxon>Archelosauria</taxon>
        <taxon>Archosauria</taxon>
        <taxon>Dinosauria</taxon>
        <taxon>Saurischia</taxon>
        <taxon>Theropoda</taxon>
        <taxon>Coelurosauria</taxon>
        <taxon>Aves</taxon>
        <taxon>Neognathae</taxon>
        <taxon>Neoaves</taxon>
        <taxon>Columbimorphae</taxon>
        <taxon>Columbiformes</taxon>
        <taxon>Columbidae</taxon>
        <taxon>Patagioenas</taxon>
    </lineage>
</organism>
<evidence type="ECO:0000313" key="1">
    <source>
        <dbReference type="EMBL" id="OPJ70562.1"/>
    </source>
</evidence>
<sequence length="158" mass="18224">MGFGYRHIHWHVGSDVMPLTEIMWVAADPLFEVQATFPKLLQYLDSYSVSMHFVFKSYIKYEIEYKLNSAHYLSGERLQCKSPTVLTEDRPSAAVERGKSFQRNSIAFQILNYKETEALKGSRGACTHHVAQHVGRGHHLVRPTSHVLWVSESWFIID</sequence>
<comment type="caution">
    <text evidence="1">The sequence shown here is derived from an EMBL/GenBank/DDBJ whole genome shotgun (WGS) entry which is preliminary data.</text>
</comment>
<name>A0A1V4JE52_PATFA</name>
<reference evidence="1 2" key="1">
    <citation type="submission" date="2016-02" db="EMBL/GenBank/DDBJ databases">
        <title>Band-tailed pigeon sequencing and assembly.</title>
        <authorList>
            <person name="Soares A.E."/>
            <person name="Novak B.J."/>
            <person name="Rice E.S."/>
            <person name="O'Connell B."/>
            <person name="Chang D."/>
            <person name="Weber S."/>
            <person name="Shapiro B."/>
        </authorList>
    </citation>
    <scope>NUCLEOTIDE SEQUENCE [LARGE SCALE GENOMIC DNA]</scope>
    <source>
        <strain evidence="1">BTP2013</strain>
        <tissue evidence="1">Blood</tissue>
    </source>
</reference>
<protein>
    <submittedName>
        <fullName evidence="1">Uncharacterized protein</fullName>
    </submittedName>
</protein>
<keyword evidence="2" id="KW-1185">Reference proteome</keyword>